<evidence type="ECO:0000313" key="3">
    <source>
        <dbReference type="Proteomes" id="UP001410394"/>
    </source>
</evidence>
<dbReference type="Pfam" id="PF13723">
    <property type="entry name" value="Ketoacyl-synt_2"/>
    <property type="match status" value="1"/>
</dbReference>
<protein>
    <submittedName>
        <fullName evidence="2">Beta-ketoacyl synthase chain length factor</fullName>
    </submittedName>
</protein>
<sequence>MSGQGSGIEVFVSGIAAIGPGFADWPALAAILRSEVPWTQTPTAVPALQLLPPAERRRVGMLVKLSLACGMQAVSHAGADASQLATVFSASGGDGDNCHILCEALASEDRSISPTRFHNSVHNAASGYWSIATGSMAPSTSLCAHDASFAAGLLEAAVQAIASGEARLLIACDDVYGGALGAARPLLDRMAIALLLTPQSAANSLARLRLQLADAPASDCPLADLAVLQNGIPCARALPLLHGIANAASRQIDLAYHAAQSLRVEISAAA</sequence>
<dbReference type="EMBL" id="JBDIVE010000001">
    <property type="protein sequence ID" value="MEN3066864.1"/>
    <property type="molecule type" value="Genomic_DNA"/>
</dbReference>
<gene>
    <name evidence="2" type="ORF">ABDB84_00150</name>
</gene>
<dbReference type="Gene3D" id="3.40.47.10">
    <property type="match status" value="1"/>
</dbReference>
<comment type="caution">
    <text evidence="2">The sequence shown here is derived from an EMBL/GenBank/DDBJ whole genome shotgun (WGS) entry which is preliminary data.</text>
</comment>
<accession>A0ABU9YT08</accession>
<keyword evidence="3" id="KW-1185">Reference proteome</keyword>
<evidence type="ECO:0000313" key="2">
    <source>
        <dbReference type="EMBL" id="MEN3066864.1"/>
    </source>
</evidence>
<dbReference type="RefSeq" id="WP_345917635.1">
    <property type="nucleotide sequence ID" value="NZ_JBDIVE010000001.1"/>
</dbReference>
<dbReference type="InterPro" id="IPR014030">
    <property type="entry name" value="Ketoacyl_synth_N"/>
</dbReference>
<evidence type="ECO:0000259" key="1">
    <source>
        <dbReference type="Pfam" id="PF13723"/>
    </source>
</evidence>
<dbReference type="Proteomes" id="UP001410394">
    <property type="component" value="Unassembled WGS sequence"/>
</dbReference>
<organism evidence="2 3">
    <name type="scientific">Uliginosibacterium sediminicola</name>
    <dbReference type="NCBI Taxonomy" id="2024550"/>
    <lineage>
        <taxon>Bacteria</taxon>
        <taxon>Pseudomonadati</taxon>
        <taxon>Pseudomonadota</taxon>
        <taxon>Betaproteobacteria</taxon>
        <taxon>Rhodocyclales</taxon>
        <taxon>Zoogloeaceae</taxon>
        <taxon>Uliginosibacterium</taxon>
    </lineage>
</organism>
<name>A0ABU9YT08_9RHOO</name>
<feature type="domain" description="Beta-ketoacyl synthase-like N-terminal" evidence="1">
    <location>
        <begin position="35"/>
        <end position="201"/>
    </location>
</feature>
<dbReference type="SUPFAM" id="SSF53901">
    <property type="entry name" value="Thiolase-like"/>
    <property type="match status" value="1"/>
</dbReference>
<reference evidence="2 3" key="1">
    <citation type="journal article" date="2018" name="Int. J. Syst. Evol. Microbiol.">
        <title>Uliginosibacterium sediminicola sp. nov., isolated from freshwater sediment.</title>
        <authorList>
            <person name="Hwang W.M."/>
            <person name="Kim S.M."/>
            <person name="Kang K."/>
            <person name="Ahn T.Y."/>
        </authorList>
    </citation>
    <scope>NUCLEOTIDE SEQUENCE [LARGE SCALE GENOMIC DNA]</scope>
    <source>
        <strain evidence="2 3">M1-21</strain>
    </source>
</reference>
<dbReference type="InterPro" id="IPR016039">
    <property type="entry name" value="Thiolase-like"/>
</dbReference>
<proteinExistence type="predicted"/>